<keyword evidence="2" id="KW-1185">Reference proteome</keyword>
<proteinExistence type="predicted"/>
<dbReference type="AlphaFoldDB" id="A0A5N1JL80"/>
<dbReference type="RefSeq" id="WP_150875344.1">
    <property type="nucleotide sequence ID" value="NZ_VTWS01000001.1"/>
</dbReference>
<protein>
    <submittedName>
        <fullName evidence="1">Uncharacterized protein</fullName>
    </submittedName>
</protein>
<reference evidence="1 2" key="1">
    <citation type="submission" date="2019-09" db="EMBL/GenBank/DDBJ databases">
        <title>Genome Sequence of Larkinella sp MA1.</title>
        <authorList>
            <person name="Srinivasan S."/>
        </authorList>
    </citation>
    <scope>NUCLEOTIDE SEQUENCE [LARGE SCALE GENOMIC DNA]</scope>
    <source>
        <strain evidence="1 2">MA1</strain>
    </source>
</reference>
<evidence type="ECO:0000313" key="2">
    <source>
        <dbReference type="Proteomes" id="UP000326344"/>
    </source>
</evidence>
<name>A0A5N1JL80_9BACT</name>
<evidence type="ECO:0000313" key="1">
    <source>
        <dbReference type="EMBL" id="KAA9357245.1"/>
    </source>
</evidence>
<sequence length="68" mass="7198">MKRFLQNAYRETKTTAVGLLLLALGLFVALQDEMDVTLKTTLSVALVTAGIGGLAAKDHRKGGARGPE</sequence>
<organism evidence="1 2">
    <name type="scientific">Larkinella humicola</name>
    <dbReference type="NCBI Taxonomy" id="2607654"/>
    <lineage>
        <taxon>Bacteria</taxon>
        <taxon>Pseudomonadati</taxon>
        <taxon>Bacteroidota</taxon>
        <taxon>Cytophagia</taxon>
        <taxon>Cytophagales</taxon>
        <taxon>Spirosomataceae</taxon>
        <taxon>Larkinella</taxon>
    </lineage>
</organism>
<comment type="caution">
    <text evidence="1">The sequence shown here is derived from an EMBL/GenBank/DDBJ whole genome shotgun (WGS) entry which is preliminary data.</text>
</comment>
<gene>
    <name evidence="1" type="ORF">F0P93_05775</name>
</gene>
<accession>A0A5N1JL80</accession>
<dbReference type="Proteomes" id="UP000326344">
    <property type="component" value="Unassembled WGS sequence"/>
</dbReference>
<dbReference type="EMBL" id="VTWS01000001">
    <property type="protein sequence ID" value="KAA9357245.1"/>
    <property type="molecule type" value="Genomic_DNA"/>
</dbReference>